<evidence type="ECO:0000256" key="1">
    <source>
        <dbReference type="SAM" id="MobiDB-lite"/>
    </source>
</evidence>
<protein>
    <submittedName>
        <fullName evidence="4">Uncharacterized protein</fullName>
    </submittedName>
</protein>
<evidence type="ECO:0000259" key="2">
    <source>
        <dbReference type="Pfam" id="PF06985"/>
    </source>
</evidence>
<dbReference type="Pfam" id="PF06985">
    <property type="entry name" value="HET"/>
    <property type="match status" value="1"/>
</dbReference>
<feature type="region of interest" description="Disordered" evidence="1">
    <location>
        <begin position="190"/>
        <end position="209"/>
    </location>
</feature>
<feature type="region of interest" description="Disordered" evidence="1">
    <location>
        <begin position="52"/>
        <end position="113"/>
    </location>
</feature>
<sequence length="830" mass="93076">MRVLDTETGQFVEIDHLTTEYAILSHTWDHQNGEQTYAQLKKIQERYILRPGARPQNNAPHRQDNPTSAATPPYSPSSPTPATSCAPFPAAREAASTTTLPNERTALLAGGVGPTEGRLEDTYAVNACPHDTTQSRLSGPWRRLLQFLHLIIRSAARFVKLLGHSPPADSISTVPEPVLAHVVIHDTAAPPVEESSARPPASSPSNRVPNAPACIWDDPELSPKIKLACAVARQAEHRYIWIDSCCIDRASSSELSEAINSMYMWYGDSTICYAYLADVPPGESSQSEGSFFRKSRWFTRGWTLQELIAPGRLVFLSADWEIIGSKGDFIDVLEQMTGIDRVALLLDTGLDEFSVAQRFSWASKRETERVEDQAYSLMGIFDINMPTLYGEGDRALRRLQEEILRRTPDQSLFAWGGAWKPPLDVDEQLNDVASVPRDKAYRLMAYSPSSESSITASLKEFLVAHTTRAIPHDEVGHRLQLPSLSPTEYTFTPYGIRTQLPVLPLFAVLHPDATDVPHDHPMSHWYLAILGCEHGDHPGHLLGRVCRILPSKSGVDLLYAGWIRLVREGELPGPFVGPDMLVLSPVTLERCHPRIELRTVYISHPARRARRSEDGPYIFEHHSDIALKLSLVTRDALRAQKYTISLQGPDQAHPTMYRLTLSHDDHTITIEYDYTLEFGGVQMMMRARVEVWGSLRPSTDVLSTPSPREVTWHDLTPWWTSHKDQQVTSRQGSGLSSTSSQNSGPENESSPGMVEDPSDDWYRHTYDSEEWLHRTLGVFVHMNTLDYIDKQSAKHGPICTYHSSREQNEDKRMTAHISEAYSYPNATSVI</sequence>
<dbReference type="InterPro" id="IPR010730">
    <property type="entry name" value="HET"/>
</dbReference>
<evidence type="ECO:0000259" key="3">
    <source>
        <dbReference type="Pfam" id="PF26640"/>
    </source>
</evidence>
<feature type="compositionally biased region" description="Low complexity" evidence="1">
    <location>
        <begin position="80"/>
        <end position="91"/>
    </location>
</feature>
<proteinExistence type="predicted"/>
<name>A0A4Q9NQ44_9APHY</name>
<feature type="domain" description="DUF8212" evidence="3">
    <location>
        <begin position="394"/>
        <end position="605"/>
    </location>
</feature>
<dbReference type="InterPro" id="IPR058525">
    <property type="entry name" value="DUF8212"/>
</dbReference>
<dbReference type="STRING" id="114155.A0A4Q9NQ44"/>
<gene>
    <name evidence="4" type="ORF">BD310DRAFT_969572</name>
</gene>
<reference evidence="4 5" key="1">
    <citation type="submission" date="2019-01" db="EMBL/GenBank/DDBJ databases">
        <title>Draft genome sequences of three monokaryotic isolates of the white-rot basidiomycete fungus Dichomitus squalens.</title>
        <authorList>
            <consortium name="DOE Joint Genome Institute"/>
            <person name="Lopez S.C."/>
            <person name="Andreopoulos B."/>
            <person name="Pangilinan J."/>
            <person name="Lipzen A."/>
            <person name="Riley R."/>
            <person name="Ahrendt S."/>
            <person name="Ng V."/>
            <person name="Barry K."/>
            <person name="Daum C."/>
            <person name="Grigoriev I.V."/>
            <person name="Hilden K.S."/>
            <person name="Makela M.R."/>
            <person name="de Vries R.P."/>
        </authorList>
    </citation>
    <scope>NUCLEOTIDE SEQUENCE [LARGE SCALE GENOMIC DNA]</scope>
    <source>
        <strain evidence="4 5">CBS 464.89</strain>
    </source>
</reference>
<feature type="region of interest" description="Disordered" evidence="1">
    <location>
        <begin position="726"/>
        <end position="759"/>
    </location>
</feature>
<dbReference type="Pfam" id="PF26640">
    <property type="entry name" value="DUF8212"/>
    <property type="match status" value="1"/>
</dbReference>
<evidence type="ECO:0000313" key="5">
    <source>
        <dbReference type="Proteomes" id="UP000292082"/>
    </source>
</evidence>
<organism evidence="4 5">
    <name type="scientific">Dichomitus squalens</name>
    <dbReference type="NCBI Taxonomy" id="114155"/>
    <lineage>
        <taxon>Eukaryota</taxon>
        <taxon>Fungi</taxon>
        <taxon>Dikarya</taxon>
        <taxon>Basidiomycota</taxon>
        <taxon>Agaricomycotina</taxon>
        <taxon>Agaricomycetes</taxon>
        <taxon>Polyporales</taxon>
        <taxon>Polyporaceae</taxon>
        <taxon>Dichomitus</taxon>
    </lineage>
</organism>
<feature type="compositionally biased region" description="Low complexity" evidence="1">
    <location>
        <begin position="728"/>
        <end position="744"/>
    </location>
</feature>
<dbReference type="AlphaFoldDB" id="A0A4Q9NQ44"/>
<dbReference type="PANTHER" id="PTHR10622:SF10">
    <property type="entry name" value="HET DOMAIN-CONTAINING PROTEIN"/>
    <property type="match status" value="1"/>
</dbReference>
<accession>A0A4Q9NQ44</accession>
<dbReference type="PANTHER" id="PTHR10622">
    <property type="entry name" value="HET DOMAIN-CONTAINING PROTEIN"/>
    <property type="match status" value="1"/>
</dbReference>
<keyword evidence="5" id="KW-1185">Reference proteome</keyword>
<evidence type="ECO:0000313" key="4">
    <source>
        <dbReference type="EMBL" id="TBU54841.1"/>
    </source>
</evidence>
<dbReference type="EMBL" id="ML145180">
    <property type="protein sequence ID" value="TBU54841.1"/>
    <property type="molecule type" value="Genomic_DNA"/>
</dbReference>
<dbReference type="Proteomes" id="UP000292082">
    <property type="component" value="Unassembled WGS sequence"/>
</dbReference>
<feature type="domain" description="Heterokaryon incompatibility" evidence="2">
    <location>
        <begin position="220"/>
        <end position="278"/>
    </location>
</feature>